<evidence type="ECO:0000313" key="1">
    <source>
        <dbReference type="EMBL" id="MBB6142771.1"/>
    </source>
</evidence>
<keyword evidence="2" id="KW-1185">Reference proteome</keyword>
<sequence>MWLTVELLAALYLISFVWFWSLCLTSARKSDPPRQREDRSNLIPFERGLQMSQRKTARTM</sequence>
<comment type="caution">
    <text evidence="1">The sequence shown here is derived from an EMBL/GenBank/DDBJ whole genome shotgun (WGS) entry which is preliminary data.</text>
</comment>
<proteinExistence type="predicted"/>
<organism evidence="1 2">
    <name type="scientific">Silvibacterium bohemicum</name>
    <dbReference type="NCBI Taxonomy" id="1577686"/>
    <lineage>
        <taxon>Bacteria</taxon>
        <taxon>Pseudomonadati</taxon>
        <taxon>Acidobacteriota</taxon>
        <taxon>Terriglobia</taxon>
        <taxon>Terriglobales</taxon>
        <taxon>Acidobacteriaceae</taxon>
        <taxon>Silvibacterium</taxon>
    </lineage>
</organism>
<dbReference type="Proteomes" id="UP000538666">
    <property type="component" value="Unassembled WGS sequence"/>
</dbReference>
<protein>
    <submittedName>
        <fullName evidence="1">Uncharacterized protein</fullName>
    </submittedName>
</protein>
<evidence type="ECO:0000313" key="2">
    <source>
        <dbReference type="Proteomes" id="UP000538666"/>
    </source>
</evidence>
<reference evidence="1 2" key="1">
    <citation type="submission" date="2020-08" db="EMBL/GenBank/DDBJ databases">
        <title>Genomic Encyclopedia of Type Strains, Phase IV (KMG-IV): sequencing the most valuable type-strain genomes for metagenomic binning, comparative biology and taxonomic classification.</title>
        <authorList>
            <person name="Goeker M."/>
        </authorList>
    </citation>
    <scope>NUCLEOTIDE SEQUENCE [LARGE SCALE GENOMIC DNA]</scope>
    <source>
        <strain evidence="1 2">DSM 103733</strain>
    </source>
</reference>
<dbReference type="AlphaFoldDB" id="A0A841JUU9"/>
<name>A0A841JUU9_9BACT</name>
<dbReference type="EMBL" id="JACHEK010000001">
    <property type="protein sequence ID" value="MBB6142771.1"/>
    <property type="molecule type" value="Genomic_DNA"/>
</dbReference>
<accession>A0A841JUU9</accession>
<gene>
    <name evidence="1" type="ORF">HNQ77_000709</name>
</gene>